<dbReference type="InterPro" id="IPR001680">
    <property type="entry name" value="WD40_rpt"/>
</dbReference>
<dbReference type="PANTHER" id="PTHR44675:SF1">
    <property type="entry name" value="P21-ACTIVATED PROTEIN KINASE-INTERACTING PROTEIN 1"/>
    <property type="match status" value="1"/>
</dbReference>
<dbReference type="PANTHER" id="PTHR44675">
    <property type="entry name" value="PAK1 INTERACTING PROTEIN 1"/>
    <property type="match status" value="1"/>
</dbReference>
<protein>
    <submittedName>
        <fullName evidence="3">60S ribosome biogenesis protein Mak11, putative</fullName>
    </submittedName>
</protein>
<evidence type="ECO:0000313" key="4">
    <source>
        <dbReference type="Proteomes" id="UP000219286"/>
    </source>
</evidence>
<dbReference type="InterPro" id="IPR036322">
    <property type="entry name" value="WD40_repeat_dom_sf"/>
</dbReference>
<feature type="compositionally biased region" description="Basic and acidic residues" evidence="2">
    <location>
        <begin position="54"/>
        <end position="64"/>
    </location>
</feature>
<dbReference type="OrthoDB" id="308449at2759"/>
<feature type="compositionally biased region" description="Low complexity" evidence="2">
    <location>
        <begin position="43"/>
        <end position="53"/>
    </location>
</feature>
<keyword evidence="4" id="KW-1185">Reference proteome</keyword>
<dbReference type="EMBL" id="LFMI01000415">
    <property type="protein sequence ID" value="OTA03504.1"/>
    <property type="molecule type" value="Genomic_DNA"/>
</dbReference>
<sequence length="524" mass="56895">MAKRKRQNAAVSEPAAETVSTKKSKTVDEPKKSKPVDEKPKTTKQTTKAVQAKTETKAKSKTTSDAKKLVEETIQIVAGSYDRVLHGLTASIGPKGDVEFADTFLFNAHASAIRCVAVSPPSPPIPGQTQKVLLASGSTDERIHVYNLSAHPPSKKNKEALLSVAPRPILENPKNRELGTLLHHDSTITALRFPTRSKLLSASDDSTIAITRTRDWSMLSNIKTPKPKAHGRPTGDTAPFGGTPSGVNDFAIHPSMKLMISVSKGERCMRLWNLVTGKKAGVLSFSKEMLREIGESKHASGEARRVTWGTADGADEFAVGFDRDVVVFGMDSVPKCKVMPTTKRVKVHQFAYVTVDEEAGDSLLAVATEDGRVAFFSTKAEDLSKPEPSNEKTQDDRKAPEPSLPVAKFVGYVGGEGVQGRIKDFAVIPSTANKGTLYVVGASSDGKIRLWTVQTEELLEAARNKEAKVEKPAGVLRGTYETHNRVTCLAAFLMLERPEGVEDSEDEAEEEEEDDASESEDEEE</sequence>
<feature type="compositionally biased region" description="Acidic residues" evidence="2">
    <location>
        <begin position="501"/>
        <end position="524"/>
    </location>
</feature>
<gene>
    <name evidence="3" type="ORF">A9Z42_0039850</name>
</gene>
<evidence type="ECO:0000313" key="3">
    <source>
        <dbReference type="EMBL" id="OTA03504.1"/>
    </source>
</evidence>
<comment type="caution">
    <text evidence="3">The sequence shown here is derived from an EMBL/GenBank/DDBJ whole genome shotgun (WGS) entry which is preliminary data.</text>
</comment>
<keyword evidence="1" id="KW-0853">WD repeat</keyword>
<dbReference type="PROSITE" id="PS50082">
    <property type="entry name" value="WD_REPEATS_2"/>
    <property type="match status" value="1"/>
</dbReference>
<feature type="region of interest" description="Disordered" evidence="2">
    <location>
        <begin position="378"/>
        <end position="402"/>
    </location>
</feature>
<feature type="region of interest" description="Disordered" evidence="2">
    <location>
        <begin position="1"/>
        <end position="64"/>
    </location>
</feature>
<feature type="repeat" description="WD" evidence="1">
    <location>
        <begin position="438"/>
        <end position="461"/>
    </location>
</feature>
<dbReference type="Gene3D" id="2.130.10.10">
    <property type="entry name" value="YVTN repeat-like/Quinoprotein amine dehydrogenase"/>
    <property type="match status" value="1"/>
</dbReference>
<feature type="region of interest" description="Disordered" evidence="2">
    <location>
        <begin position="221"/>
        <end position="242"/>
    </location>
</feature>
<dbReference type="InterPro" id="IPR015943">
    <property type="entry name" value="WD40/YVTN_repeat-like_dom_sf"/>
</dbReference>
<dbReference type="SMART" id="SM00320">
    <property type="entry name" value="WD40"/>
    <property type="match status" value="4"/>
</dbReference>
<organism evidence="3 4">
    <name type="scientific">Trichoderma parareesei</name>
    <name type="common">Filamentous fungus</name>
    <dbReference type="NCBI Taxonomy" id="858221"/>
    <lineage>
        <taxon>Eukaryota</taxon>
        <taxon>Fungi</taxon>
        <taxon>Dikarya</taxon>
        <taxon>Ascomycota</taxon>
        <taxon>Pezizomycotina</taxon>
        <taxon>Sordariomycetes</taxon>
        <taxon>Hypocreomycetidae</taxon>
        <taxon>Hypocreales</taxon>
        <taxon>Hypocreaceae</taxon>
        <taxon>Trichoderma</taxon>
    </lineage>
</organism>
<evidence type="ECO:0000256" key="2">
    <source>
        <dbReference type="SAM" id="MobiDB-lite"/>
    </source>
</evidence>
<feature type="compositionally biased region" description="Basic and acidic residues" evidence="2">
    <location>
        <begin position="379"/>
        <end position="400"/>
    </location>
</feature>
<dbReference type="SUPFAM" id="SSF50978">
    <property type="entry name" value="WD40 repeat-like"/>
    <property type="match status" value="1"/>
</dbReference>
<dbReference type="AlphaFoldDB" id="A0A2H2ZW71"/>
<name>A0A2H2ZW71_TRIPA</name>
<feature type="compositionally biased region" description="Basic and acidic residues" evidence="2">
    <location>
        <begin position="25"/>
        <end position="41"/>
    </location>
</feature>
<evidence type="ECO:0000256" key="1">
    <source>
        <dbReference type="PROSITE-ProRule" id="PRU00221"/>
    </source>
</evidence>
<dbReference type="Proteomes" id="UP000219286">
    <property type="component" value="Unassembled WGS sequence"/>
</dbReference>
<dbReference type="Pfam" id="PF00400">
    <property type="entry name" value="WD40"/>
    <property type="match status" value="2"/>
</dbReference>
<feature type="region of interest" description="Disordered" evidence="2">
    <location>
        <begin position="497"/>
        <end position="524"/>
    </location>
</feature>
<reference evidence="3 4" key="1">
    <citation type="journal article" date="2015" name="Genome Announc.">
        <title>Genome sequence and annotation of Trichoderma parareesei, the ancestor of the cellulase producer Trichoderma reesei.</title>
        <authorList>
            <person name="Yang D."/>
            <person name="Pomraning K."/>
            <person name="Kopchinskiy A."/>
            <person name="Karimi Aghcheh R."/>
            <person name="Atanasova L."/>
            <person name="Chenthamara K."/>
            <person name="Baker S.E."/>
            <person name="Zhang R."/>
            <person name="Shen Q."/>
            <person name="Freitag M."/>
            <person name="Kubicek C.P."/>
            <person name="Druzhinina I.S."/>
        </authorList>
    </citation>
    <scope>NUCLEOTIDE SEQUENCE [LARGE SCALE GENOMIC DNA]</scope>
    <source>
        <strain evidence="3 4">CBS 125925</strain>
    </source>
</reference>
<dbReference type="InterPro" id="IPR051959">
    <property type="entry name" value="PAK1-Kinase_Regulator"/>
</dbReference>
<accession>A0A2H2ZW71</accession>
<proteinExistence type="predicted"/>